<dbReference type="CTD" id="83608"/>
<reference evidence="3" key="2">
    <citation type="submission" date="2025-08" db="UniProtKB">
        <authorList>
            <consortium name="Ensembl"/>
        </authorList>
    </citation>
    <scope>IDENTIFICATION</scope>
</reference>
<proteinExistence type="inferred from homology"/>
<name>A0AAY4ENM6_9TELE</name>
<dbReference type="GeneTree" id="ENSGT00390000013383"/>
<organism evidence="3 4">
    <name type="scientific">Denticeps clupeoides</name>
    <name type="common">denticle herring</name>
    <dbReference type="NCBI Taxonomy" id="299321"/>
    <lineage>
        <taxon>Eukaryota</taxon>
        <taxon>Metazoa</taxon>
        <taxon>Chordata</taxon>
        <taxon>Craniata</taxon>
        <taxon>Vertebrata</taxon>
        <taxon>Euteleostomi</taxon>
        <taxon>Actinopterygii</taxon>
        <taxon>Neopterygii</taxon>
        <taxon>Teleostei</taxon>
        <taxon>Clupei</taxon>
        <taxon>Clupeiformes</taxon>
        <taxon>Denticipitoidei</taxon>
        <taxon>Denticipitidae</taxon>
        <taxon>Denticeps</taxon>
    </lineage>
</organism>
<dbReference type="AlphaFoldDB" id="A0AAY4ENM6"/>
<evidence type="ECO:0000313" key="4">
    <source>
        <dbReference type="Proteomes" id="UP000694580"/>
    </source>
</evidence>
<accession>A0AAY4ENM6</accession>
<feature type="compositionally biased region" description="Low complexity" evidence="2">
    <location>
        <begin position="160"/>
        <end position="186"/>
    </location>
</feature>
<dbReference type="PANTHER" id="PTHR31402:SF2">
    <property type="entry name" value="UPF0711 PROTEIN C18ORF21"/>
    <property type="match status" value="1"/>
</dbReference>
<gene>
    <name evidence="3" type="primary">c20h18orf21</name>
</gene>
<evidence type="ECO:0000256" key="2">
    <source>
        <dbReference type="SAM" id="MobiDB-lite"/>
    </source>
</evidence>
<dbReference type="InterPro" id="IPR029779">
    <property type="entry name" value="Rmp24-like"/>
</dbReference>
<comment type="similarity">
    <text evidence="1">Belongs to the UPF0711 family.</text>
</comment>
<dbReference type="Pfam" id="PF15719">
    <property type="entry name" value="Rmp24-like"/>
    <property type="match status" value="1"/>
</dbReference>
<dbReference type="PANTHER" id="PTHR31402">
    <property type="entry name" value="UPF0711 PROTEIN C18ORF21"/>
    <property type="match status" value="1"/>
</dbReference>
<dbReference type="Ensembl" id="ENSDCDT00010069509.1">
    <property type="protein sequence ID" value="ENSDCDP00010058801.1"/>
    <property type="gene ID" value="ENSDCDG00010033008.1"/>
</dbReference>
<keyword evidence="4" id="KW-1185">Reference proteome</keyword>
<protein>
    <submittedName>
        <fullName evidence="3">Uncharacterized protein</fullName>
    </submittedName>
</protein>
<feature type="region of interest" description="Disordered" evidence="2">
    <location>
        <begin position="127"/>
        <end position="187"/>
    </location>
</feature>
<sequence length="212" mass="23679">MDDGSFLATRSFLAEASLRYKDVCPELSRTLMLRQKLTGPSATFCAFCFQWREPENHHVRLNPKRKPSARLQRLLRKEAKGHRLNLQQKDRIRRFRNSSSTLMATCHTCNKMTRSSGVNRNFLISLGTSPITPRGSAKHKSPRSANKSNTVTPKSRAKTPASTPRSGSSGTTSASKSSSVKKSPFSRLKKMLMLEDSPTGKKGTLKDFFCSL</sequence>
<evidence type="ECO:0000313" key="3">
    <source>
        <dbReference type="Ensembl" id="ENSDCDP00010058801.1"/>
    </source>
</evidence>
<feature type="compositionally biased region" description="Polar residues" evidence="2">
    <location>
        <begin position="143"/>
        <end position="153"/>
    </location>
</feature>
<dbReference type="Proteomes" id="UP000694580">
    <property type="component" value="Chromosome 20"/>
</dbReference>
<reference evidence="3" key="3">
    <citation type="submission" date="2025-09" db="UniProtKB">
        <authorList>
            <consortium name="Ensembl"/>
        </authorList>
    </citation>
    <scope>IDENTIFICATION</scope>
</reference>
<evidence type="ECO:0000256" key="1">
    <source>
        <dbReference type="ARBA" id="ARBA00006160"/>
    </source>
</evidence>
<reference evidence="3 4" key="1">
    <citation type="submission" date="2020-06" db="EMBL/GenBank/DDBJ databases">
        <authorList>
            <consortium name="Wellcome Sanger Institute Data Sharing"/>
        </authorList>
    </citation>
    <scope>NUCLEOTIDE SEQUENCE [LARGE SCALE GENOMIC DNA]</scope>
</reference>